<gene>
    <name evidence="5" type="ORF">Leucomu_02015</name>
</gene>
<dbReference type="EMBL" id="CP035037">
    <property type="protein sequence ID" value="QAB16870.1"/>
    <property type="molecule type" value="Genomic_DNA"/>
</dbReference>
<evidence type="ECO:0000313" key="5">
    <source>
        <dbReference type="EMBL" id="QAB16870.1"/>
    </source>
</evidence>
<keyword evidence="6" id="KW-1185">Reference proteome</keyword>
<protein>
    <recommendedName>
        <fullName evidence="2">Uridine phosphorylase</fullName>
        <ecNumber evidence="1">2.4.2.3</ecNumber>
    </recommendedName>
</protein>
<dbReference type="EC" id="2.4.2.3" evidence="1"/>
<dbReference type="PANTHER" id="PTHR43691">
    <property type="entry name" value="URIDINE PHOSPHORYLASE"/>
    <property type="match status" value="1"/>
</dbReference>
<dbReference type="Proteomes" id="UP000285768">
    <property type="component" value="Chromosome"/>
</dbReference>
<dbReference type="RefSeq" id="WP_017884454.1">
    <property type="nucleotide sequence ID" value="NZ_CP035037.1"/>
</dbReference>
<evidence type="ECO:0000256" key="3">
    <source>
        <dbReference type="ARBA" id="ARBA00048447"/>
    </source>
</evidence>
<evidence type="ECO:0000256" key="2">
    <source>
        <dbReference type="ARBA" id="ARBA00021980"/>
    </source>
</evidence>
<dbReference type="CDD" id="cd17767">
    <property type="entry name" value="UP_EcUdp-like"/>
    <property type="match status" value="1"/>
</dbReference>
<evidence type="ECO:0000313" key="6">
    <source>
        <dbReference type="Proteomes" id="UP000285768"/>
    </source>
</evidence>
<dbReference type="PANTHER" id="PTHR43691:SF11">
    <property type="entry name" value="FI09636P-RELATED"/>
    <property type="match status" value="1"/>
</dbReference>
<name>A0ABX5QCV2_9MICO</name>
<dbReference type="InterPro" id="IPR000845">
    <property type="entry name" value="Nucleoside_phosphorylase_d"/>
</dbReference>
<evidence type="ECO:0000256" key="1">
    <source>
        <dbReference type="ARBA" id="ARBA00011888"/>
    </source>
</evidence>
<dbReference type="Pfam" id="PF01048">
    <property type="entry name" value="PNP_UDP_1"/>
    <property type="match status" value="1"/>
</dbReference>
<feature type="domain" description="Nucleoside phosphorylase" evidence="4">
    <location>
        <begin position="25"/>
        <end position="224"/>
    </location>
</feature>
<proteinExistence type="predicted"/>
<dbReference type="InterPro" id="IPR035994">
    <property type="entry name" value="Nucleoside_phosphorylase_sf"/>
</dbReference>
<organism evidence="5 6">
    <name type="scientific">Leucobacter muris</name>
    <dbReference type="NCBI Taxonomy" id="1935379"/>
    <lineage>
        <taxon>Bacteria</taxon>
        <taxon>Bacillati</taxon>
        <taxon>Actinomycetota</taxon>
        <taxon>Actinomycetes</taxon>
        <taxon>Micrococcales</taxon>
        <taxon>Microbacteriaceae</taxon>
        <taxon>Leucobacter</taxon>
    </lineage>
</organism>
<dbReference type="SUPFAM" id="SSF53167">
    <property type="entry name" value="Purine and uridine phosphorylases"/>
    <property type="match status" value="1"/>
</dbReference>
<accession>A0ABX5QCV2</accession>
<evidence type="ECO:0000259" key="4">
    <source>
        <dbReference type="Pfam" id="PF01048"/>
    </source>
</evidence>
<comment type="catalytic activity">
    <reaction evidence="3">
        <text>uridine + phosphate = alpha-D-ribose 1-phosphate + uracil</text>
        <dbReference type="Rhea" id="RHEA:24388"/>
        <dbReference type="ChEBI" id="CHEBI:16704"/>
        <dbReference type="ChEBI" id="CHEBI:17568"/>
        <dbReference type="ChEBI" id="CHEBI:43474"/>
        <dbReference type="ChEBI" id="CHEBI:57720"/>
        <dbReference type="EC" id="2.4.2.3"/>
    </reaction>
</comment>
<dbReference type="Gene3D" id="3.40.50.1580">
    <property type="entry name" value="Nucleoside phosphorylase domain"/>
    <property type="match status" value="1"/>
</dbReference>
<sequence>MAPVRLPADAELPLLRARVSDLADRALVVGDPARAARVAERLDDARQIAANREYHVYAGTHRGVPVTVASHGVGAAGAAVCFEELARGGVTRIVRSGTAGGMQPDVVDGAIVVATGAVRADGVSHQLVPTEFPALATPELTIALKAAAAATGLDVHSGIVVTGDMFYPSDVITGVDLRMWQRAGAVAVEMEAAALFVIAALHGIETGAVFAIDGNPLAAQDETMDGYDPYREIVTRAVDGALEAALDVLVG</sequence>
<reference evidence="5 6" key="1">
    <citation type="submission" date="2019-01" db="EMBL/GenBank/DDBJ databases">
        <title>Leucobacter muris sp. nov. isolated from the nose of a laboratory mouse.</title>
        <authorList>
            <person name="Benga L."/>
            <person name="Sproeer C."/>
            <person name="Schumann P."/>
            <person name="Verbarg S."/>
            <person name="Bunk B."/>
            <person name="Engelhardt E."/>
            <person name="Benten P.M."/>
            <person name="Sager M."/>
        </authorList>
    </citation>
    <scope>NUCLEOTIDE SEQUENCE [LARGE SCALE GENOMIC DNA]</scope>
    <source>
        <strain evidence="5 6">DSM 101948</strain>
    </source>
</reference>